<protein>
    <submittedName>
        <fullName evidence="2">AAA family ATPase</fullName>
    </submittedName>
</protein>
<evidence type="ECO:0000313" key="2">
    <source>
        <dbReference type="EMBL" id="ODR54496.1"/>
    </source>
</evidence>
<reference evidence="2 3" key="1">
    <citation type="submission" date="2016-08" db="EMBL/GenBank/DDBJ databases">
        <title>Characterization of Isolates of Eisenbergiella tayi Derived from Blood Cultures, Using Whole Genome Sequencing.</title>
        <authorList>
            <person name="Bernier A.-M."/>
            <person name="Burdz T."/>
            <person name="Wiebe D."/>
            <person name="Bernard K."/>
        </authorList>
    </citation>
    <scope>NUCLEOTIDE SEQUENCE [LARGE SCALE GENOMIC DNA]</scope>
    <source>
        <strain evidence="2 3">NML120146</strain>
    </source>
</reference>
<comment type="caution">
    <text evidence="2">The sequence shown here is derived from an EMBL/GenBank/DDBJ whole genome shotgun (WGS) entry which is preliminary data.</text>
</comment>
<dbReference type="Pfam" id="PF09820">
    <property type="entry name" value="AAA-ATPase_like"/>
    <property type="match status" value="1"/>
</dbReference>
<dbReference type="EMBL" id="MEHD01000025">
    <property type="protein sequence ID" value="ODR54496.1"/>
    <property type="molecule type" value="Genomic_DNA"/>
</dbReference>
<evidence type="ECO:0000313" key="3">
    <source>
        <dbReference type="Proteomes" id="UP000094869"/>
    </source>
</evidence>
<name>A0ABX3AE84_9FIRM</name>
<dbReference type="RefSeq" id="WP_069411256.1">
    <property type="nucleotide sequence ID" value="NZ_MEHD01000025.1"/>
</dbReference>
<dbReference type="Pfam" id="PF08011">
    <property type="entry name" value="PDDEXK_9"/>
    <property type="match status" value="1"/>
</dbReference>
<dbReference type="PANTHER" id="PTHR34825:SF1">
    <property type="entry name" value="AAA-ATPASE-LIKE DOMAIN-CONTAINING PROTEIN"/>
    <property type="match status" value="1"/>
</dbReference>
<proteinExistence type="predicted"/>
<dbReference type="Proteomes" id="UP000094869">
    <property type="component" value="Unassembled WGS sequence"/>
</dbReference>
<accession>A0ABX3AE84</accession>
<organism evidence="2 3">
    <name type="scientific">Eisenbergiella tayi</name>
    <dbReference type="NCBI Taxonomy" id="1432052"/>
    <lineage>
        <taxon>Bacteria</taxon>
        <taxon>Bacillati</taxon>
        <taxon>Bacillota</taxon>
        <taxon>Clostridia</taxon>
        <taxon>Lachnospirales</taxon>
        <taxon>Lachnospiraceae</taxon>
        <taxon>Eisenbergiella</taxon>
    </lineage>
</organism>
<keyword evidence="3" id="KW-1185">Reference proteome</keyword>
<evidence type="ECO:0000259" key="1">
    <source>
        <dbReference type="Pfam" id="PF09820"/>
    </source>
</evidence>
<feature type="domain" description="AAA-ATPase-like" evidence="1">
    <location>
        <begin position="14"/>
        <end position="245"/>
    </location>
</feature>
<dbReference type="InterPro" id="IPR018631">
    <property type="entry name" value="AAA-ATPase-like_dom"/>
</dbReference>
<gene>
    <name evidence="2" type="ORF">BEI63_16190</name>
</gene>
<sequence>MYLPKENNYEKKLPIGIEDFKEIIEKDCYYVDKTLFIKELLDNSSKVRLFTRPRRFGKTLALSMLRYYFEKEITVEGKAGYNSRLFRGLKILDAGESYLSHMGQYPVISLSLKSAKQPSFEMAYASILDELALEFDRHKSVLYSDELSEDEKALFERFIKRQASEWENFKALKFLSKCLQKVYQKNAIILLDEYDVPLENAWFRGFYEQMTFFIRSLFESALKTNPSLEFAVITGCLRISKESIFTGLNNLEIISVLSSRYSEHFGFTVPEVGNMLHFYDIEEKKEEVKRWYDGYFFGNTEVYNPWSMINYVNEAVSNINSLPRPYWANTSSNGIIRDMIEHADNSIKLELENLIAGECIEKPVHEDITYEEIHESEDNLWNFLFFTGYLKKVREHMQADTVYITLAFPNAEEKYIYRNTIMEWFDGQIRLKDFSALYKALLKKDIALIERELSKSLMETVSFFDYKEDYYHGFTAGLVKMMEGYIVESNRESGMGRSDIIIRSAPYEGIAIIIETKVADSYGQLEEKAVQALAQIEEKQYDAGLRSEGYHTFIKYGIAFFKKLCRVHVNE</sequence>
<dbReference type="InterPro" id="IPR012547">
    <property type="entry name" value="PDDEXK_9"/>
</dbReference>
<dbReference type="PANTHER" id="PTHR34825">
    <property type="entry name" value="CONSERVED PROTEIN, WITH A WEAK D-GALACTARATE DEHYDRATASE/ALTRONATE HYDROLASE DOMAIN"/>
    <property type="match status" value="1"/>
</dbReference>